<keyword evidence="2" id="KW-0238">DNA-binding</keyword>
<organism evidence="2">
    <name type="scientific">Myoviridae sp. ctdsp2</name>
    <dbReference type="NCBI Taxonomy" id="2826672"/>
    <lineage>
        <taxon>Viruses</taxon>
        <taxon>Duplodnaviria</taxon>
        <taxon>Heunggongvirae</taxon>
        <taxon>Uroviricota</taxon>
        <taxon>Caudoviricetes</taxon>
    </lineage>
</organism>
<dbReference type="InterPro" id="IPR001387">
    <property type="entry name" value="Cro/C1-type_HTH"/>
</dbReference>
<dbReference type="InterPro" id="IPR010982">
    <property type="entry name" value="Lambda_DNA-bd_dom_sf"/>
</dbReference>
<accession>A0A8S5N7C6</accession>
<protein>
    <submittedName>
        <fullName evidence="2">Cro/C1-type HTH DNA-binding domain protein</fullName>
    </submittedName>
</protein>
<evidence type="ECO:0000313" key="2">
    <source>
        <dbReference type="EMBL" id="DAD90388.1"/>
    </source>
</evidence>
<dbReference type="SMART" id="SM00530">
    <property type="entry name" value="HTH_XRE"/>
    <property type="match status" value="1"/>
</dbReference>
<dbReference type="PROSITE" id="PS50943">
    <property type="entry name" value="HTH_CROC1"/>
    <property type="match status" value="1"/>
</dbReference>
<sequence length="67" mass="7377">MRIDRKKLMIKMIDKNLNVQELAKVCGISRVTASNVKCGKSCSKETVEKIAHGLGCSAENLLEKTGR</sequence>
<dbReference type="EMBL" id="BK015085">
    <property type="protein sequence ID" value="DAD90388.1"/>
    <property type="molecule type" value="Genomic_DNA"/>
</dbReference>
<dbReference type="SUPFAM" id="SSF47413">
    <property type="entry name" value="lambda repressor-like DNA-binding domains"/>
    <property type="match status" value="1"/>
</dbReference>
<dbReference type="CDD" id="cd00093">
    <property type="entry name" value="HTH_XRE"/>
    <property type="match status" value="1"/>
</dbReference>
<feature type="domain" description="HTH cro/C1-type" evidence="1">
    <location>
        <begin position="15"/>
        <end position="61"/>
    </location>
</feature>
<dbReference type="Pfam" id="PF13443">
    <property type="entry name" value="HTH_26"/>
    <property type="match status" value="1"/>
</dbReference>
<dbReference type="Gene3D" id="1.10.260.40">
    <property type="entry name" value="lambda repressor-like DNA-binding domains"/>
    <property type="match status" value="1"/>
</dbReference>
<name>A0A8S5N7C6_9CAUD</name>
<proteinExistence type="predicted"/>
<reference evidence="2" key="1">
    <citation type="journal article" date="2021" name="Proc. Natl. Acad. Sci. U.S.A.">
        <title>A Catalog of Tens of Thousands of Viruses from Human Metagenomes Reveals Hidden Associations with Chronic Diseases.</title>
        <authorList>
            <person name="Tisza M.J."/>
            <person name="Buck C.B."/>
        </authorList>
    </citation>
    <scope>NUCLEOTIDE SEQUENCE</scope>
    <source>
        <strain evidence="2">Ctdsp2</strain>
    </source>
</reference>
<dbReference type="GO" id="GO:0003677">
    <property type="term" value="F:DNA binding"/>
    <property type="evidence" value="ECO:0007669"/>
    <property type="project" value="UniProtKB-KW"/>
</dbReference>
<evidence type="ECO:0000259" key="1">
    <source>
        <dbReference type="PROSITE" id="PS50943"/>
    </source>
</evidence>